<evidence type="ECO:0000256" key="1">
    <source>
        <dbReference type="SAM" id="MobiDB-lite"/>
    </source>
</evidence>
<reference evidence="2" key="1">
    <citation type="journal article" date="2016" name="Mol. Biol. Evol.">
        <title>Comparative Genomics of Early-Diverging Mushroom-Forming Fungi Provides Insights into the Origins of Lignocellulose Decay Capabilities.</title>
        <authorList>
            <person name="Nagy L.G."/>
            <person name="Riley R."/>
            <person name="Tritt A."/>
            <person name="Adam C."/>
            <person name="Daum C."/>
            <person name="Floudas D."/>
            <person name="Sun H."/>
            <person name="Yadav J.S."/>
            <person name="Pangilinan J."/>
            <person name="Larsson K.H."/>
            <person name="Matsuura K."/>
            <person name="Barry K."/>
            <person name="Labutti K."/>
            <person name="Kuo R."/>
            <person name="Ohm R.A."/>
            <person name="Bhattacharya S.S."/>
            <person name="Shirouzu T."/>
            <person name="Yoshinaga Y."/>
            <person name="Martin F.M."/>
            <person name="Grigoriev I.V."/>
            <person name="Hibbett D.S."/>
        </authorList>
    </citation>
    <scope>NUCLEOTIDE SEQUENCE [LARGE SCALE GENOMIC DNA]</scope>
    <source>
        <strain evidence="2">CBS 109695</strain>
    </source>
</reference>
<dbReference type="AlphaFoldDB" id="A0A167X2N7"/>
<feature type="region of interest" description="Disordered" evidence="1">
    <location>
        <begin position="1"/>
        <end position="127"/>
    </location>
</feature>
<organism evidence="2">
    <name type="scientific">Athelia psychrophila</name>
    <dbReference type="NCBI Taxonomy" id="1759441"/>
    <lineage>
        <taxon>Eukaryota</taxon>
        <taxon>Fungi</taxon>
        <taxon>Dikarya</taxon>
        <taxon>Basidiomycota</taxon>
        <taxon>Agaricomycotina</taxon>
        <taxon>Agaricomycetes</taxon>
        <taxon>Agaricomycetidae</taxon>
        <taxon>Atheliales</taxon>
        <taxon>Atheliaceae</taxon>
        <taxon>Athelia</taxon>
    </lineage>
</organism>
<accession>A0A167X2N7</accession>
<gene>
    <name evidence="2" type="ORF">FIBSPDRAFT_939848</name>
</gene>
<feature type="compositionally biased region" description="Low complexity" evidence="1">
    <location>
        <begin position="76"/>
        <end position="103"/>
    </location>
</feature>
<evidence type="ECO:0000313" key="2">
    <source>
        <dbReference type="EMBL" id="KZP06758.1"/>
    </source>
</evidence>
<sequence length="241" mass="25732">MVIPNGSETASLVKPGTGRKNIGASEIAGCTWRVDEQFPKRERNGEPQARPGIDSQNGAKRPRDLTGLITNISHGQPQPADPANQPASRPSQPASQPNRPAAPTRRPSNSWRKVTATCPPPAGEKLTAHPQRLAGGLLAQAHLTSLLLEYGAESCSRGVSDCKCDDHSDAEVAHWNGSGRWSVRMSSGHVCTQEKADKGRSYGSPVKYPPGPARAWAEMWQAQTSPALLTGTTTYDSDTGH</sequence>
<feature type="compositionally biased region" description="Basic and acidic residues" evidence="1">
    <location>
        <begin position="33"/>
        <end position="45"/>
    </location>
</feature>
<name>A0A167X2N7_9AGAM</name>
<feature type="compositionally biased region" description="Polar residues" evidence="1">
    <location>
        <begin position="1"/>
        <end position="10"/>
    </location>
</feature>
<protein>
    <submittedName>
        <fullName evidence="2">Uncharacterized protein</fullName>
    </submittedName>
</protein>
<proteinExistence type="predicted"/>
<dbReference type="EMBL" id="KV417774">
    <property type="protein sequence ID" value="KZP06758.1"/>
    <property type="molecule type" value="Genomic_DNA"/>
</dbReference>